<feature type="region of interest" description="Disordered" evidence="1">
    <location>
        <begin position="1"/>
        <end position="32"/>
    </location>
</feature>
<evidence type="ECO:0000256" key="1">
    <source>
        <dbReference type="SAM" id="MobiDB-lite"/>
    </source>
</evidence>
<dbReference type="EMBL" id="FQVD01000082">
    <property type="protein sequence ID" value="SHG06618.1"/>
    <property type="molecule type" value="Genomic_DNA"/>
</dbReference>
<feature type="non-terminal residue" evidence="2">
    <location>
        <position position="1"/>
    </location>
</feature>
<dbReference type="Proteomes" id="UP000184436">
    <property type="component" value="Unassembled WGS sequence"/>
</dbReference>
<evidence type="ECO:0000313" key="2">
    <source>
        <dbReference type="EMBL" id="SHG06618.1"/>
    </source>
</evidence>
<reference evidence="2 3" key="1">
    <citation type="submission" date="2016-11" db="EMBL/GenBank/DDBJ databases">
        <authorList>
            <person name="Jaros S."/>
            <person name="Januszkiewicz K."/>
            <person name="Wedrychowicz H."/>
        </authorList>
    </citation>
    <scope>NUCLEOTIDE SEQUENCE [LARGE SCALE GENOMIC DNA]</scope>
    <source>
        <strain evidence="2 3">DSM 26883</strain>
    </source>
</reference>
<proteinExistence type="predicted"/>
<gene>
    <name evidence="2" type="ORF">SAMN05444349_1821</name>
</gene>
<dbReference type="AlphaFoldDB" id="A0A1M5GSM7"/>
<accession>A0A1M5GSM7</accession>
<name>A0A1M5GSM7_9BACE</name>
<protein>
    <submittedName>
        <fullName evidence="2">Uncharacterized protein</fullName>
    </submittedName>
</protein>
<keyword evidence="3" id="KW-1185">Reference proteome</keyword>
<sequence length="32" mass="3412">IVTMFVNAENKRSSGRVVPPLAAGRSPTEDLV</sequence>
<evidence type="ECO:0000313" key="3">
    <source>
        <dbReference type="Proteomes" id="UP000184436"/>
    </source>
</evidence>
<organism evidence="2 3">
    <name type="scientific">Bacteroides faecichinchillae</name>
    <dbReference type="NCBI Taxonomy" id="871325"/>
    <lineage>
        <taxon>Bacteria</taxon>
        <taxon>Pseudomonadati</taxon>
        <taxon>Bacteroidota</taxon>
        <taxon>Bacteroidia</taxon>
        <taxon>Bacteroidales</taxon>
        <taxon>Bacteroidaceae</taxon>
        <taxon>Bacteroides</taxon>
    </lineage>
</organism>